<accession>A0A368GSZ9</accession>
<evidence type="ECO:0000256" key="1">
    <source>
        <dbReference type="SAM" id="MobiDB-lite"/>
    </source>
</evidence>
<organism evidence="2 3">
    <name type="scientific">Ancylostoma caninum</name>
    <name type="common">Dog hookworm</name>
    <dbReference type="NCBI Taxonomy" id="29170"/>
    <lineage>
        <taxon>Eukaryota</taxon>
        <taxon>Metazoa</taxon>
        <taxon>Ecdysozoa</taxon>
        <taxon>Nematoda</taxon>
        <taxon>Chromadorea</taxon>
        <taxon>Rhabditida</taxon>
        <taxon>Rhabditina</taxon>
        <taxon>Rhabditomorpha</taxon>
        <taxon>Strongyloidea</taxon>
        <taxon>Ancylostomatidae</taxon>
        <taxon>Ancylostomatinae</taxon>
        <taxon>Ancylostoma</taxon>
    </lineage>
</organism>
<keyword evidence="3" id="KW-1185">Reference proteome</keyword>
<feature type="region of interest" description="Disordered" evidence="1">
    <location>
        <begin position="24"/>
        <end position="44"/>
    </location>
</feature>
<evidence type="ECO:0000313" key="2">
    <source>
        <dbReference type="EMBL" id="RCN46738.1"/>
    </source>
</evidence>
<comment type="caution">
    <text evidence="2">The sequence shown here is derived from an EMBL/GenBank/DDBJ whole genome shotgun (WGS) entry which is preliminary data.</text>
</comment>
<name>A0A368GSZ9_ANCCA</name>
<gene>
    <name evidence="2" type="ORF">ANCCAN_07180</name>
</gene>
<dbReference type="AlphaFoldDB" id="A0A368GSZ9"/>
<dbReference type="Proteomes" id="UP000252519">
    <property type="component" value="Unassembled WGS sequence"/>
</dbReference>
<proteinExistence type="predicted"/>
<evidence type="ECO:0000313" key="3">
    <source>
        <dbReference type="Proteomes" id="UP000252519"/>
    </source>
</evidence>
<sequence>MELGRNRGNDNWLIRYEQADVAETPIVPNDPNPTNLAETQPPDEGQLIDLAEANCRASGPEGGNSIDRSSCSTVVAVVVVVCTDSE</sequence>
<dbReference type="OrthoDB" id="5845823at2759"/>
<dbReference type="EMBL" id="JOJR01000073">
    <property type="protein sequence ID" value="RCN46738.1"/>
    <property type="molecule type" value="Genomic_DNA"/>
</dbReference>
<protein>
    <submittedName>
        <fullName evidence="2">Uncharacterized protein</fullName>
    </submittedName>
</protein>
<reference evidence="2 3" key="1">
    <citation type="submission" date="2014-10" db="EMBL/GenBank/DDBJ databases">
        <title>Draft genome of the hookworm Ancylostoma caninum.</title>
        <authorList>
            <person name="Mitreva M."/>
        </authorList>
    </citation>
    <scope>NUCLEOTIDE SEQUENCE [LARGE SCALE GENOMIC DNA]</scope>
    <source>
        <strain evidence="2 3">Baltimore</strain>
    </source>
</reference>